<organism evidence="12 13">
    <name type="scientific">Roseinatronobacter ekhonensis</name>
    <dbReference type="NCBI Taxonomy" id="254356"/>
    <lineage>
        <taxon>Bacteria</taxon>
        <taxon>Pseudomonadati</taxon>
        <taxon>Pseudomonadota</taxon>
        <taxon>Alphaproteobacteria</taxon>
        <taxon>Rhodobacterales</taxon>
        <taxon>Paracoccaceae</taxon>
        <taxon>Roseinatronobacter</taxon>
    </lineage>
</organism>
<dbReference type="GO" id="GO:0140359">
    <property type="term" value="F:ABC-type transporter activity"/>
    <property type="evidence" value="ECO:0007669"/>
    <property type="project" value="InterPro"/>
</dbReference>
<dbReference type="GO" id="GO:0015920">
    <property type="term" value="P:lipopolysaccharide transport"/>
    <property type="evidence" value="ECO:0007669"/>
    <property type="project" value="TreeGrafter"/>
</dbReference>
<evidence type="ECO:0000259" key="11">
    <source>
        <dbReference type="Pfam" id="PF01061"/>
    </source>
</evidence>
<name>A0A3B0MSY2_9RHOB</name>
<evidence type="ECO:0000256" key="10">
    <source>
        <dbReference type="SAM" id="Phobius"/>
    </source>
</evidence>
<dbReference type="AlphaFoldDB" id="A0A3B0MSY2"/>
<feature type="transmembrane region" description="Helical" evidence="10">
    <location>
        <begin position="241"/>
        <end position="262"/>
    </location>
</feature>
<gene>
    <name evidence="12" type="primary">kpsM_2</name>
    <name evidence="12" type="ORF">ROE7235_02501</name>
</gene>
<feature type="transmembrane region" description="Helical" evidence="10">
    <location>
        <begin position="45"/>
        <end position="66"/>
    </location>
</feature>
<keyword evidence="13" id="KW-1185">Reference proteome</keyword>
<dbReference type="GO" id="GO:0015774">
    <property type="term" value="P:polysaccharide transport"/>
    <property type="evidence" value="ECO:0007669"/>
    <property type="project" value="UniProtKB-KW"/>
</dbReference>
<evidence type="ECO:0000256" key="2">
    <source>
        <dbReference type="ARBA" id="ARBA00007783"/>
    </source>
</evidence>
<sequence>MPAPPPEIADAPLPEAESPFIAALRCIAALTLREMGTRYGRSPGGYVWAVLQPLGMIVMIAFAFSLLARSPALGTSFLLFKGTGMLVLQAFTNLGSTVGRAMKFSRALLFYPRVTWLDAVIARFFLNTLVSLAAACIILTGIILFEDIKTVLDWGQIFLGFGLICGLGLGVGCLNCYLFQRFPVWDTIWGILTAPLFIISGVLFLYEDMPPFAQDILWYNPIMHITGIVRDGFYPVYSPGYISLPYVGTCILVPLVLGLMLLRQYHRDLLNR</sequence>
<feature type="domain" description="ABC-2 type transporter transmembrane" evidence="11">
    <location>
        <begin position="27"/>
        <end position="234"/>
    </location>
</feature>
<dbReference type="OrthoDB" id="8479094at2"/>
<proteinExistence type="inferred from homology"/>
<keyword evidence="5" id="KW-0762">Sugar transport</keyword>
<feature type="transmembrane region" description="Helical" evidence="10">
    <location>
        <begin position="188"/>
        <end position="206"/>
    </location>
</feature>
<evidence type="ECO:0000256" key="4">
    <source>
        <dbReference type="ARBA" id="ARBA00022475"/>
    </source>
</evidence>
<dbReference type="Proteomes" id="UP000272908">
    <property type="component" value="Unassembled WGS sequence"/>
</dbReference>
<keyword evidence="8" id="KW-0625">Polysaccharide transport</keyword>
<dbReference type="InterPro" id="IPR013525">
    <property type="entry name" value="ABC2_TM"/>
</dbReference>
<evidence type="ECO:0000313" key="13">
    <source>
        <dbReference type="Proteomes" id="UP000272908"/>
    </source>
</evidence>
<keyword evidence="7 10" id="KW-1133">Transmembrane helix</keyword>
<evidence type="ECO:0000256" key="5">
    <source>
        <dbReference type="ARBA" id="ARBA00022597"/>
    </source>
</evidence>
<reference evidence="13" key="1">
    <citation type="submission" date="2018-08" db="EMBL/GenBank/DDBJ databases">
        <authorList>
            <person name="Rodrigo-Torres L."/>
            <person name="Arahal R. D."/>
            <person name="Lucena T."/>
        </authorList>
    </citation>
    <scope>NUCLEOTIDE SEQUENCE [LARGE SCALE GENOMIC DNA]</scope>
    <source>
        <strain evidence="13">CECT 7235</strain>
    </source>
</reference>
<comment type="similarity">
    <text evidence="2">Belongs to the ABC-2 integral membrane protein family.</text>
</comment>
<evidence type="ECO:0000256" key="6">
    <source>
        <dbReference type="ARBA" id="ARBA00022692"/>
    </source>
</evidence>
<dbReference type="PRINTS" id="PR00164">
    <property type="entry name" value="ABC2TRNSPORT"/>
</dbReference>
<feature type="transmembrane region" description="Helical" evidence="10">
    <location>
        <begin position="157"/>
        <end position="179"/>
    </location>
</feature>
<keyword evidence="3" id="KW-0813">Transport</keyword>
<dbReference type="InterPro" id="IPR000412">
    <property type="entry name" value="ABC_2_transport"/>
</dbReference>
<evidence type="ECO:0000256" key="3">
    <source>
        <dbReference type="ARBA" id="ARBA00022448"/>
    </source>
</evidence>
<evidence type="ECO:0000256" key="7">
    <source>
        <dbReference type="ARBA" id="ARBA00022989"/>
    </source>
</evidence>
<dbReference type="RefSeq" id="WP_121095853.1">
    <property type="nucleotide sequence ID" value="NZ_UIHC01000027.1"/>
</dbReference>
<accession>A0A3B0MSY2</accession>
<dbReference type="PANTHER" id="PTHR30413:SF10">
    <property type="entry name" value="CAPSULE POLYSACCHARIDE EXPORT INNER-MEMBRANE PROTEIN CTRC"/>
    <property type="match status" value="1"/>
</dbReference>
<feature type="transmembrane region" description="Helical" evidence="10">
    <location>
        <begin position="78"/>
        <end position="99"/>
    </location>
</feature>
<dbReference type="Pfam" id="PF01061">
    <property type="entry name" value="ABC2_membrane"/>
    <property type="match status" value="1"/>
</dbReference>
<dbReference type="PANTHER" id="PTHR30413">
    <property type="entry name" value="INNER MEMBRANE TRANSPORT PERMEASE"/>
    <property type="match status" value="1"/>
</dbReference>
<protein>
    <submittedName>
        <fullName evidence="12">Polysialic acid transport protein KpsM</fullName>
    </submittedName>
</protein>
<evidence type="ECO:0000256" key="1">
    <source>
        <dbReference type="ARBA" id="ARBA00004651"/>
    </source>
</evidence>
<keyword evidence="4" id="KW-1003">Cell membrane</keyword>
<evidence type="ECO:0000256" key="9">
    <source>
        <dbReference type="ARBA" id="ARBA00023136"/>
    </source>
</evidence>
<evidence type="ECO:0000313" key="12">
    <source>
        <dbReference type="EMBL" id="SUZ32739.1"/>
    </source>
</evidence>
<comment type="subcellular location">
    <subcellularLocation>
        <location evidence="1">Cell membrane</location>
        <topology evidence="1">Multi-pass membrane protein</topology>
    </subcellularLocation>
</comment>
<dbReference type="EMBL" id="UIHC01000027">
    <property type="protein sequence ID" value="SUZ32739.1"/>
    <property type="molecule type" value="Genomic_DNA"/>
</dbReference>
<keyword evidence="9 10" id="KW-0472">Membrane</keyword>
<dbReference type="GO" id="GO:0043190">
    <property type="term" value="C:ATP-binding cassette (ABC) transporter complex"/>
    <property type="evidence" value="ECO:0007669"/>
    <property type="project" value="InterPro"/>
</dbReference>
<feature type="transmembrane region" description="Helical" evidence="10">
    <location>
        <begin position="120"/>
        <end position="145"/>
    </location>
</feature>
<keyword evidence="6 10" id="KW-0812">Transmembrane</keyword>
<evidence type="ECO:0000256" key="8">
    <source>
        <dbReference type="ARBA" id="ARBA00023047"/>
    </source>
</evidence>